<reference evidence="3" key="1">
    <citation type="journal article" date="2017" name="Genome Biol.">
        <title>Comparative genomics reveals high biological diversity and specific adaptations in the industrially and medically important fungal genus Aspergillus.</title>
        <authorList>
            <person name="de Vries R.P."/>
            <person name="Riley R."/>
            <person name="Wiebenga A."/>
            <person name="Aguilar-Osorio G."/>
            <person name="Amillis S."/>
            <person name="Uchima C.A."/>
            <person name="Anderluh G."/>
            <person name="Asadollahi M."/>
            <person name="Askin M."/>
            <person name="Barry K."/>
            <person name="Battaglia E."/>
            <person name="Bayram O."/>
            <person name="Benocci T."/>
            <person name="Braus-Stromeyer S.A."/>
            <person name="Caldana C."/>
            <person name="Canovas D."/>
            <person name="Cerqueira G.C."/>
            <person name="Chen F."/>
            <person name="Chen W."/>
            <person name="Choi C."/>
            <person name="Clum A."/>
            <person name="Dos Santos R.A."/>
            <person name="Damasio A.R."/>
            <person name="Diallinas G."/>
            <person name="Emri T."/>
            <person name="Fekete E."/>
            <person name="Flipphi M."/>
            <person name="Freyberg S."/>
            <person name="Gallo A."/>
            <person name="Gournas C."/>
            <person name="Habgood R."/>
            <person name="Hainaut M."/>
            <person name="Harispe M.L."/>
            <person name="Henrissat B."/>
            <person name="Hilden K.S."/>
            <person name="Hope R."/>
            <person name="Hossain A."/>
            <person name="Karabika E."/>
            <person name="Karaffa L."/>
            <person name="Karanyi Z."/>
            <person name="Krasevec N."/>
            <person name="Kuo A."/>
            <person name="Kusch H."/>
            <person name="LaButti K."/>
            <person name="Lagendijk E.L."/>
            <person name="Lapidus A."/>
            <person name="Levasseur A."/>
            <person name="Lindquist E."/>
            <person name="Lipzen A."/>
            <person name="Logrieco A.F."/>
            <person name="MacCabe A."/>
            <person name="Maekelae M.R."/>
            <person name="Malavazi I."/>
            <person name="Melin P."/>
            <person name="Meyer V."/>
            <person name="Mielnichuk N."/>
            <person name="Miskei M."/>
            <person name="Molnar A.P."/>
            <person name="Mule G."/>
            <person name="Ngan C.Y."/>
            <person name="Orejas M."/>
            <person name="Orosz E."/>
            <person name="Ouedraogo J.P."/>
            <person name="Overkamp K.M."/>
            <person name="Park H.-S."/>
            <person name="Perrone G."/>
            <person name="Piumi F."/>
            <person name="Punt P.J."/>
            <person name="Ram A.F."/>
            <person name="Ramon A."/>
            <person name="Rauscher S."/>
            <person name="Record E."/>
            <person name="Riano-Pachon D.M."/>
            <person name="Robert V."/>
            <person name="Roehrig J."/>
            <person name="Ruller R."/>
            <person name="Salamov A."/>
            <person name="Salih N.S."/>
            <person name="Samson R.A."/>
            <person name="Sandor E."/>
            <person name="Sanguinetti M."/>
            <person name="Schuetze T."/>
            <person name="Sepcic K."/>
            <person name="Shelest E."/>
            <person name="Sherlock G."/>
            <person name="Sophianopoulou V."/>
            <person name="Squina F.M."/>
            <person name="Sun H."/>
            <person name="Susca A."/>
            <person name="Todd R.B."/>
            <person name="Tsang A."/>
            <person name="Unkles S.E."/>
            <person name="van de Wiele N."/>
            <person name="van Rossen-Uffink D."/>
            <person name="Oliveira J.V."/>
            <person name="Vesth T.C."/>
            <person name="Visser J."/>
            <person name="Yu J.-H."/>
            <person name="Zhou M."/>
            <person name="Andersen M.R."/>
            <person name="Archer D.B."/>
            <person name="Baker S.E."/>
            <person name="Benoit I."/>
            <person name="Brakhage A.A."/>
            <person name="Braus G.H."/>
            <person name="Fischer R."/>
            <person name="Frisvad J.C."/>
            <person name="Goldman G.H."/>
            <person name="Houbraken J."/>
            <person name="Oakley B."/>
            <person name="Pocsi I."/>
            <person name="Scazzocchio C."/>
            <person name="Seiboth B."/>
            <person name="vanKuyk P.A."/>
            <person name="Wortman J."/>
            <person name="Dyer P.S."/>
            <person name="Grigoriev I.V."/>
        </authorList>
    </citation>
    <scope>NUCLEOTIDE SEQUENCE [LARGE SCALE GENOMIC DNA]</scope>
    <source>
        <strain evidence="3">DTO 134E9</strain>
    </source>
</reference>
<evidence type="ECO:0000256" key="1">
    <source>
        <dbReference type="SAM" id="MobiDB-lite"/>
    </source>
</evidence>
<keyword evidence="3" id="KW-1185">Reference proteome</keyword>
<dbReference type="RefSeq" id="XP_040685427.1">
    <property type="nucleotide sequence ID" value="XM_040836087.1"/>
</dbReference>
<name>A0A1L9RA10_ASPWE</name>
<sequence>MPRAQTRNRTSPALGNDANCQQTTSDDNNNCYGQPHREDCSPDARRDARFFSVEVVPLSR</sequence>
<accession>A0A1L9RA10</accession>
<dbReference type="GeneID" id="63751935"/>
<organism evidence="2 3">
    <name type="scientific">Aspergillus wentii DTO 134E9</name>
    <dbReference type="NCBI Taxonomy" id="1073089"/>
    <lineage>
        <taxon>Eukaryota</taxon>
        <taxon>Fungi</taxon>
        <taxon>Dikarya</taxon>
        <taxon>Ascomycota</taxon>
        <taxon>Pezizomycotina</taxon>
        <taxon>Eurotiomycetes</taxon>
        <taxon>Eurotiomycetidae</taxon>
        <taxon>Eurotiales</taxon>
        <taxon>Aspergillaceae</taxon>
        <taxon>Aspergillus</taxon>
        <taxon>Aspergillus subgen. Cremei</taxon>
    </lineage>
</organism>
<protein>
    <submittedName>
        <fullName evidence="2">Uncharacterized protein</fullName>
    </submittedName>
</protein>
<gene>
    <name evidence="2" type="ORF">ASPWEDRAFT_43722</name>
</gene>
<evidence type="ECO:0000313" key="3">
    <source>
        <dbReference type="Proteomes" id="UP000184383"/>
    </source>
</evidence>
<feature type="region of interest" description="Disordered" evidence="1">
    <location>
        <begin position="1"/>
        <end position="42"/>
    </location>
</feature>
<evidence type="ECO:0000313" key="2">
    <source>
        <dbReference type="EMBL" id="OJJ31750.1"/>
    </source>
</evidence>
<proteinExistence type="predicted"/>
<feature type="compositionally biased region" description="Polar residues" evidence="1">
    <location>
        <begin position="1"/>
        <end position="32"/>
    </location>
</feature>
<dbReference type="AlphaFoldDB" id="A0A1L9RA10"/>
<dbReference type="EMBL" id="KV878215">
    <property type="protein sequence ID" value="OJJ31750.1"/>
    <property type="molecule type" value="Genomic_DNA"/>
</dbReference>
<dbReference type="VEuPathDB" id="FungiDB:ASPWEDRAFT_43722"/>
<dbReference type="Proteomes" id="UP000184383">
    <property type="component" value="Unassembled WGS sequence"/>
</dbReference>